<evidence type="ECO:0000313" key="1">
    <source>
        <dbReference type="EMBL" id="SDC80369.1"/>
    </source>
</evidence>
<organism evidence="1 2">
    <name type="scientific">Niabella drilacis (strain DSM 25811 / CCM 8410 / CCUG 62505 / LMG 26954 / E90)</name>
    <dbReference type="NCBI Taxonomy" id="1285928"/>
    <lineage>
        <taxon>Bacteria</taxon>
        <taxon>Pseudomonadati</taxon>
        <taxon>Bacteroidota</taxon>
        <taxon>Chitinophagia</taxon>
        <taxon>Chitinophagales</taxon>
        <taxon>Chitinophagaceae</taxon>
        <taxon>Niabella</taxon>
    </lineage>
</organism>
<dbReference type="EMBL" id="FMZO01000004">
    <property type="protein sequence ID" value="SDC80369.1"/>
    <property type="molecule type" value="Genomic_DNA"/>
</dbReference>
<dbReference type="Proteomes" id="UP000198757">
    <property type="component" value="Unassembled WGS sequence"/>
</dbReference>
<protein>
    <submittedName>
        <fullName evidence="1">Uncharacterized protein</fullName>
    </submittedName>
</protein>
<dbReference type="RefSeq" id="WP_090389691.1">
    <property type="nucleotide sequence ID" value="NZ_FMZO01000004.1"/>
</dbReference>
<evidence type="ECO:0000313" key="2">
    <source>
        <dbReference type="Proteomes" id="UP000198757"/>
    </source>
</evidence>
<dbReference type="AlphaFoldDB" id="A0A1G6PJY5"/>
<name>A0A1G6PJY5_NIADE</name>
<gene>
    <name evidence="1" type="ORF">SAMN04487894_10462</name>
</gene>
<proteinExistence type="predicted"/>
<sequence length="74" mass="8225">MSNTSLPHQPTLTVLLKNVEMVAPNICFTGDAIALLGKYTGNGAVVNLDEWHWHKEQRGEITFYIITSLKQAQA</sequence>
<keyword evidence="2" id="KW-1185">Reference proteome</keyword>
<reference evidence="2" key="1">
    <citation type="submission" date="2016-10" db="EMBL/GenBank/DDBJ databases">
        <authorList>
            <person name="Varghese N."/>
            <person name="Submissions S."/>
        </authorList>
    </citation>
    <scope>NUCLEOTIDE SEQUENCE [LARGE SCALE GENOMIC DNA]</scope>
    <source>
        <strain evidence="2">DSM 25811 / CCM 8410 / LMG 26954 / E90</strain>
    </source>
</reference>
<accession>A0A1G6PJY5</accession>
<dbReference type="OrthoDB" id="677598at2"/>